<evidence type="ECO:0000259" key="1">
    <source>
        <dbReference type="Pfam" id="PF25534"/>
    </source>
</evidence>
<sequence>MRLEEFSIEILVNGQPLEEYSLPIDNSSSVTTGRSYVISNEYTKEKKYSDHTTYVAVREPGSRFVVRYSSNRSSLWNPMMAYVYVDGEYDYTYREILSPSFREKDCFWNNSLDKKYYFKFAVTEMSDTSSLNQLTEQKSCGGLGAISIYFYKARIIPQKNVVIPPFSVNQAQVSESKTNVDIKMTTAFEEEGGYVNRQPISTMEKQSDDPIAVLHLHYRPVDWLRARGFDIPRLTSPLNSNNNLNLQTTRGPSAITNGDNYIKDESENVTKCKVIRECAVQPVIVIQDDDDEIINPSLFGETFSKRKYEDIEVILLDSDDEVEKAENLVTKRTRIEC</sequence>
<dbReference type="Pfam" id="PF25534">
    <property type="entry name" value="DUF7918"/>
    <property type="match status" value="1"/>
</dbReference>
<dbReference type="OrthoDB" id="2324829at2759"/>
<dbReference type="AlphaFoldDB" id="A0A9N9CZQ8"/>
<dbReference type="InterPro" id="IPR057678">
    <property type="entry name" value="DUF7918"/>
</dbReference>
<gene>
    <name evidence="2" type="ORF">AMORRO_LOCUS8530</name>
</gene>
<protein>
    <submittedName>
        <fullName evidence="2">780_t:CDS:1</fullName>
    </submittedName>
</protein>
<reference evidence="2" key="1">
    <citation type="submission" date="2021-06" db="EMBL/GenBank/DDBJ databases">
        <authorList>
            <person name="Kallberg Y."/>
            <person name="Tangrot J."/>
            <person name="Rosling A."/>
        </authorList>
    </citation>
    <scope>NUCLEOTIDE SEQUENCE</scope>
    <source>
        <strain evidence="2">CL551</strain>
    </source>
</reference>
<evidence type="ECO:0000313" key="3">
    <source>
        <dbReference type="Proteomes" id="UP000789342"/>
    </source>
</evidence>
<name>A0A9N9CZQ8_9GLOM</name>
<proteinExistence type="predicted"/>
<dbReference type="EMBL" id="CAJVPV010007376">
    <property type="protein sequence ID" value="CAG8617998.1"/>
    <property type="molecule type" value="Genomic_DNA"/>
</dbReference>
<dbReference type="Proteomes" id="UP000789342">
    <property type="component" value="Unassembled WGS sequence"/>
</dbReference>
<comment type="caution">
    <text evidence="2">The sequence shown here is derived from an EMBL/GenBank/DDBJ whole genome shotgun (WGS) entry which is preliminary data.</text>
</comment>
<evidence type="ECO:0000313" key="2">
    <source>
        <dbReference type="EMBL" id="CAG8617998.1"/>
    </source>
</evidence>
<accession>A0A9N9CZQ8</accession>
<organism evidence="2 3">
    <name type="scientific">Acaulospora morrowiae</name>
    <dbReference type="NCBI Taxonomy" id="94023"/>
    <lineage>
        <taxon>Eukaryota</taxon>
        <taxon>Fungi</taxon>
        <taxon>Fungi incertae sedis</taxon>
        <taxon>Mucoromycota</taxon>
        <taxon>Glomeromycotina</taxon>
        <taxon>Glomeromycetes</taxon>
        <taxon>Diversisporales</taxon>
        <taxon>Acaulosporaceae</taxon>
        <taxon>Acaulospora</taxon>
    </lineage>
</organism>
<feature type="domain" description="DUF7918" evidence="1">
    <location>
        <begin position="7"/>
        <end position="227"/>
    </location>
</feature>
<keyword evidence="3" id="KW-1185">Reference proteome</keyword>